<evidence type="ECO:0000259" key="1">
    <source>
        <dbReference type="PROSITE" id="PS51186"/>
    </source>
</evidence>
<feature type="domain" description="N-acetyltransferase" evidence="1">
    <location>
        <begin position="132"/>
        <end position="269"/>
    </location>
</feature>
<dbReference type="PROSITE" id="PS51186">
    <property type="entry name" value="GNAT"/>
    <property type="match status" value="1"/>
</dbReference>
<dbReference type="Pfam" id="PF08445">
    <property type="entry name" value="FR47"/>
    <property type="match status" value="1"/>
</dbReference>
<proteinExistence type="predicted"/>
<organism evidence="2 3">
    <name type="scientific">Nonomuraea longicatena</name>
    <dbReference type="NCBI Taxonomy" id="83682"/>
    <lineage>
        <taxon>Bacteria</taxon>
        <taxon>Bacillati</taxon>
        <taxon>Actinomycetota</taxon>
        <taxon>Actinomycetes</taxon>
        <taxon>Streptosporangiales</taxon>
        <taxon>Streptosporangiaceae</taxon>
        <taxon>Nonomuraea</taxon>
    </lineage>
</organism>
<sequence>MWSFTEDIAAFPEAAFEYMRRDPVRNTVPLTVMAGVRDGMPSAGAFFGWWSTGGRVGGVAFRTPPSPVGLALMPVEAVAELALALGERHIPSVMGRRDLARAFAEARKAPTDTVVEERLYRLGTLTPPQVPGRGRRAVAGDFPLLVSWYQAFGAEVLVGNRGDVEDKVRHRLAAGDLFLWEDDGAPVSMAALSPSAGGVSRIGPVYTPPSRRRRGYAAAVTAHVSNTGLAERCRQVVLFADLANSTSNSVYRSIGYEPVDDFSHIVFAD</sequence>
<dbReference type="EMBL" id="BAAAHQ010000002">
    <property type="protein sequence ID" value="GAA0914485.1"/>
    <property type="molecule type" value="Genomic_DNA"/>
</dbReference>
<gene>
    <name evidence="2" type="ORF">GCM10009560_07970</name>
</gene>
<dbReference type="Gene3D" id="3.40.630.30">
    <property type="match status" value="1"/>
</dbReference>
<accession>A0ABP3Z5V0</accession>
<dbReference type="InterPro" id="IPR000182">
    <property type="entry name" value="GNAT_dom"/>
</dbReference>
<dbReference type="SUPFAM" id="SSF55729">
    <property type="entry name" value="Acyl-CoA N-acyltransferases (Nat)"/>
    <property type="match status" value="1"/>
</dbReference>
<evidence type="ECO:0000313" key="3">
    <source>
        <dbReference type="Proteomes" id="UP001501578"/>
    </source>
</evidence>
<dbReference type="CDD" id="cd04301">
    <property type="entry name" value="NAT_SF"/>
    <property type="match status" value="1"/>
</dbReference>
<protein>
    <submittedName>
        <fullName evidence="2">GNAT family N-acetyltransferase</fullName>
    </submittedName>
</protein>
<evidence type="ECO:0000313" key="2">
    <source>
        <dbReference type="EMBL" id="GAA0914485.1"/>
    </source>
</evidence>
<dbReference type="InterPro" id="IPR016181">
    <property type="entry name" value="Acyl_CoA_acyltransferase"/>
</dbReference>
<keyword evidence="3" id="KW-1185">Reference proteome</keyword>
<reference evidence="3" key="1">
    <citation type="journal article" date="2019" name="Int. J. Syst. Evol. Microbiol.">
        <title>The Global Catalogue of Microorganisms (GCM) 10K type strain sequencing project: providing services to taxonomists for standard genome sequencing and annotation.</title>
        <authorList>
            <consortium name="The Broad Institute Genomics Platform"/>
            <consortium name="The Broad Institute Genome Sequencing Center for Infectious Disease"/>
            <person name="Wu L."/>
            <person name="Ma J."/>
        </authorList>
    </citation>
    <scope>NUCLEOTIDE SEQUENCE [LARGE SCALE GENOMIC DNA]</scope>
    <source>
        <strain evidence="3">JCM 11136</strain>
    </source>
</reference>
<comment type="caution">
    <text evidence="2">The sequence shown here is derived from an EMBL/GenBank/DDBJ whole genome shotgun (WGS) entry which is preliminary data.</text>
</comment>
<dbReference type="Proteomes" id="UP001501578">
    <property type="component" value="Unassembled WGS sequence"/>
</dbReference>
<dbReference type="RefSeq" id="WP_343948298.1">
    <property type="nucleotide sequence ID" value="NZ_BAAAHQ010000002.1"/>
</dbReference>
<name>A0ABP3Z5V0_9ACTN</name>
<dbReference type="InterPro" id="IPR013653">
    <property type="entry name" value="GCN5-like_dom"/>
</dbReference>